<dbReference type="PRINTS" id="PR00313">
    <property type="entry name" value="CABNDNGRPT"/>
</dbReference>
<name>A0A3N6PJX4_9CYAN</name>
<dbReference type="InterPro" id="IPR059226">
    <property type="entry name" value="Choice_anch_Q_dom"/>
</dbReference>
<dbReference type="SUPFAM" id="SSF51120">
    <property type="entry name" value="beta-Roll"/>
    <property type="match status" value="1"/>
</dbReference>
<dbReference type="InterPro" id="IPR001343">
    <property type="entry name" value="Hemolysn_Ca-bd"/>
</dbReference>
<dbReference type="Gene3D" id="2.150.10.10">
    <property type="entry name" value="Serralysin-like metalloprotease, C-terminal"/>
    <property type="match status" value="2"/>
</dbReference>
<dbReference type="PROSITE" id="PS00330">
    <property type="entry name" value="HEMOLYSIN_CALCIUM"/>
    <property type="match status" value="2"/>
</dbReference>
<dbReference type="EMBL" id="RCBY01000009">
    <property type="protein sequence ID" value="RQH55288.1"/>
    <property type="molecule type" value="Genomic_DNA"/>
</dbReference>
<keyword evidence="6" id="KW-0843">Virulence</keyword>
<dbReference type="InterPro" id="IPR018511">
    <property type="entry name" value="Hemolysin-typ_Ca-bd_CS"/>
</dbReference>
<dbReference type="PANTHER" id="PTHR38340">
    <property type="entry name" value="S-LAYER PROTEIN"/>
    <property type="match status" value="1"/>
</dbReference>
<organism evidence="9 10">
    <name type="scientific">Okeania hirsuta</name>
    <dbReference type="NCBI Taxonomy" id="1458930"/>
    <lineage>
        <taxon>Bacteria</taxon>
        <taxon>Bacillati</taxon>
        <taxon>Cyanobacteriota</taxon>
        <taxon>Cyanophyceae</taxon>
        <taxon>Oscillatoriophycideae</taxon>
        <taxon>Oscillatoriales</taxon>
        <taxon>Microcoleaceae</taxon>
        <taxon>Okeania</taxon>
    </lineage>
</organism>
<evidence type="ECO:0000256" key="2">
    <source>
        <dbReference type="ARBA" id="ARBA00004613"/>
    </source>
</evidence>
<dbReference type="Pfam" id="PF14252">
    <property type="entry name" value="DUF4347"/>
    <property type="match status" value="1"/>
</dbReference>
<dbReference type="InterPro" id="IPR050557">
    <property type="entry name" value="RTX_toxin/Mannuronan_C5-epim"/>
</dbReference>
<dbReference type="SMART" id="SM00710">
    <property type="entry name" value="PbH1"/>
    <property type="match status" value="6"/>
</dbReference>
<dbReference type="OrthoDB" id="466259at2"/>
<keyword evidence="7" id="KW-0472">Membrane</keyword>
<dbReference type="GO" id="GO:0090729">
    <property type="term" value="F:toxin activity"/>
    <property type="evidence" value="ECO:0007669"/>
    <property type="project" value="UniProtKB-KW"/>
</dbReference>
<dbReference type="AlphaFoldDB" id="A0A3N6PJX4"/>
<sequence length="908" mass="92885">MNQTKLLFIDSKVENYNRLISQVDHQTKTVILQPNQNGIDQISKGLGECCDVDTVHIISHGAKGSLYLGNSLLNLDNIHQYAESIQQWGKCLSGGGEILIYGCQVGSGKEGKEFIRQLHQLTGANIAASETLTGNVNRGGNWNLELIFGQLKSALAFTPEVRASYAGVLANIVVDTTDDVVDDSDGVTSLREAIIEANSTPEDDTIQLTAGERYNLTISGSDEDAAATGDLDIVAGGGEITVISQGDEKAVIDAGGIEGLGDRVFHVLSDAALQLENVEITGGFANDSPGGGALNNYSGTVNISNSTISGNSADILGGGINNFFGTLNISNSTITGNSVDGNGGGIDNSFATLNISNSTITGNSGTNGGGIFNLASTVTITNSTISDNSVDGNGGGIDNLGTANITNSTISGNSANSGGGFRNSGTANISNSNISGNSAYLNDGGGIDNLGTASLTNSNISENSAYNGGGINNLGTATINNSTLSGNVTFLAGGGIRNSGTTNVSNSTFSTNSANSGGGIYNTGTTNVINSTFTEGISNYGGGIYNAGTTSISNSTITANGGQQNQGSGILTKALDELGFNPTTIVTSTIVSGNFSTDFDSIGTNNTIISGGNNLIGIGNAINIFNGDNDQTGVTDPLLGNLVDNGGQTLTLPLPNSPAIDAGSNPNSLTTDQRGEPRFVGEGVDIGAVELQNSPQITGTPKSDILNGTNENDTITGLAGNDTINGRGGDDQIIGSRGNDFLYGKEGNDTLQGRLGSDHLFGGNGDDSLVGGQGRDRFNGGAGNDTLIGGASIDHFIFNTNDEFDSDDIGIDDITDFVPGQDIILLDKSTFTAITSDSGTGFSVNAEFDIVTSDAEAETSEAFIVYNSNNGKLFYNANGTEAEFGSGGEFANLTNIASISKDDFLLRG</sequence>
<dbReference type="SUPFAM" id="SSF51126">
    <property type="entry name" value="Pectin lyase-like"/>
    <property type="match status" value="2"/>
</dbReference>
<evidence type="ECO:0000313" key="9">
    <source>
        <dbReference type="EMBL" id="RQH55288.1"/>
    </source>
</evidence>
<dbReference type="GO" id="GO:0016020">
    <property type="term" value="C:membrane"/>
    <property type="evidence" value="ECO:0007669"/>
    <property type="project" value="UniProtKB-SubCell"/>
</dbReference>
<dbReference type="PRINTS" id="PR01488">
    <property type="entry name" value="RTXTOXINA"/>
</dbReference>
<keyword evidence="5" id="KW-0677">Repeat</keyword>
<evidence type="ECO:0000256" key="4">
    <source>
        <dbReference type="ARBA" id="ARBA00022656"/>
    </source>
</evidence>
<dbReference type="Proteomes" id="UP000269154">
    <property type="component" value="Unassembled WGS sequence"/>
</dbReference>
<evidence type="ECO:0000256" key="6">
    <source>
        <dbReference type="ARBA" id="ARBA00023026"/>
    </source>
</evidence>
<dbReference type="RefSeq" id="WP_124154203.1">
    <property type="nucleotide sequence ID" value="NZ_CAWOLW010000706.1"/>
</dbReference>
<comment type="caution">
    <text evidence="9">The sequence shown here is derived from an EMBL/GenBank/DDBJ whole genome shotgun (WGS) entry which is preliminary data.</text>
</comment>
<dbReference type="InterPro" id="IPR011050">
    <property type="entry name" value="Pectin_lyase_fold/virulence"/>
</dbReference>
<proteinExistence type="predicted"/>
<dbReference type="NCBIfam" id="NF041518">
    <property type="entry name" value="choice_anch_Q"/>
    <property type="match status" value="1"/>
</dbReference>
<dbReference type="PANTHER" id="PTHR38340:SF1">
    <property type="entry name" value="S-LAYER PROTEIN"/>
    <property type="match status" value="1"/>
</dbReference>
<dbReference type="GO" id="GO:0005509">
    <property type="term" value="F:calcium ion binding"/>
    <property type="evidence" value="ECO:0007669"/>
    <property type="project" value="InterPro"/>
</dbReference>
<dbReference type="InterPro" id="IPR006626">
    <property type="entry name" value="PbH1"/>
</dbReference>
<evidence type="ECO:0000256" key="7">
    <source>
        <dbReference type="ARBA" id="ARBA00023136"/>
    </source>
</evidence>
<evidence type="ECO:0000313" key="10">
    <source>
        <dbReference type="Proteomes" id="UP000269154"/>
    </source>
</evidence>
<reference evidence="9 10" key="1">
    <citation type="journal article" date="2018" name="ACS Chem. Biol.">
        <title>Ketoreductase domain dysfunction expands chemodiversity: malyngamide biosynthesis in the cyanobacterium Okeania hirsuta.</title>
        <authorList>
            <person name="Moss N.A."/>
            <person name="Leao T."/>
            <person name="Rankin M."/>
            <person name="McCullough T.M."/>
            <person name="Qu P."/>
            <person name="Korobeynikov A."/>
            <person name="Smith J.L."/>
            <person name="Gerwick L."/>
            <person name="Gerwick W.H."/>
        </authorList>
    </citation>
    <scope>NUCLEOTIDE SEQUENCE [LARGE SCALE GENOMIC DNA]</scope>
    <source>
        <strain evidence="9 10">PAB10Feb10-1</strain>
    </source>
</reference>
<dbReference type="InterPro" id="IPR003995">
    <property type="entry name" value="RTX_toxin_determinant-A"/>
</dbReference>
<keyword evidence="4" id="KW-0800">Toxin</keyword>
<dbReference type="InterPro" id="IPR025592">
    <property type="entry name" value="DUF4347"/>
</dbReference>
<dbReference type="GO" id="GO:0005576">
    <property type="term" value="C:extracellular region"/>
    <property type="evidence" value="ECO:0007669"/>
    <property type="project" value="UniProtKB-SubCell"/>
</dbReference>
<dbReference type="InterPro" id="IPR011049">
    <property type="entry name" value="Serralysin-like_metalloprot_C"/>
</dbReference>
<dbReference type="Pfam" id="PF00353">
    <property type="entry name" value="HemolysinCabind"/>
    <property type="match status" value="2"/>
</dbReference>
<evidence type="ECO:0000256" key="1">
    <source>
        <dbReference type="ARBA" id="ARBA00004370"/>
    </source>
</evidence>
<evidence type="ECO:0000259" key="8">
    <source>
        <dbReference type="Pfam" id="PF14252"/>
    </source>
</evidence>
<accession>A0A3N6PJX4</accession>
<comment type="subcellular location">
    <subcellularLocation>
        <location evidence="1">Membrane</location>
    </subcellularLocation>
    <subcellularLocation>
        <location evidence="2">Secreted</location>
    </subcellularLocation>
</comment>
<evidence type="ECO:0000256" key="3">
    <source>
        <dbReference type="ARBA" id="ARBA00022525"/>
    </source>
</evidence>
<keyword evidence="3" id="KW-0964">Secreted</keyword>
<keyword evidence="10" id="KW-1185">Reference proteome</keyword>
<evidence type="ECO:0000256" key="5">
    <source>
        <dbReference type="ARBA" id="ARBA00022737"/>
    </source>
</evidence>
<gene>
    <name evidence="9" type="ORF">D5R40_02885</name>
</gene>
<protein>
    <submittedName>
        <fullName evidence="9">DUF4347 domain-containing protein</fullName>
    </submittedName>
</protein>
<feature type="domain" description="DUF4347" evidence="8">
    <location>
        <begin position="6"/>
        <end position="169"/>
    </location>
</feature>